<evidence type="ECO:0000256" key="5">
    <source>
        <dbReference type="ARBA" id="ARBA00023136"/>
    </source>
</evidence>
<reference evidence="10 11" key="1">
    <citation type="journal article" date="2023" name="Microorganisms">
        <title>Thiorhodovibrio frisius and Trv. litoralis spp. nov., Two Novel Members from a Clade of Fastidious Purple Sulfur Bacteria That Exhibit Unique Red-Shifted Light-Harvesting Capabilities.</title>
        <authorList>
            <person name="Methner A."/>
            <person name="Kuzyk S.B."/>
            <person name="Petersen J."/>
            <person name="Bauer S."/>
            <person name="Brinkmann H."/>
            <person name="Sichau K."/>
            <person name="Wanner G."/>
            <person name="Wolf J."/>
            <person name="Neumann-Schaal M."/>
            <person name="Henke P."/>
            <person name="Tank M."/>
            <person name="Sproer C."/>
            <person name="Bunk B."/>
            <person name="Overmann J."/>
        </authorList>
    </citation>
    <scope>NUCLEOTIDE SEQUENCE [LARGE SCALE GENOMIC DNA]</scope>
    <source>
        <strain evidence="10 11">DSM 6702</strain>
    </source>
</reference>
<evidence type="ECO:0000313" key="11">
    <source>
        <dbReference type="Proteomes" id="UP001432180"/>
    </source>
</evidence>
<evidence type="ECO:0000259" key="9">
    <source>
        <dbReference type="Pfam" id="PF01618"/>
    </source>
</evidence>
<dbReference type="PANTHER" id="PTHR30625">
    <property type="entry name" value="PROTEIN TOLQ"/>
    <property type="match status" value="1"/>
</dbReference>
<evidence type="ECO:0000256" key="8">
    <source>
        <dbReference type="SAM" id="Phobius"/>
    </source>
</evidence>
<feature type="region of interest" description="Disordered" evidence="7">
    <location>
        <begin position="180"/>
        <end position="204"/>
    </location>
</feature>
<dbReference type="Pfam" id="PF01618">
    <property type="entry name" value="MotA_ExbB"/>
    <property type="match status" value="1"/>
</dbReference>
<feature type="transmembrane region" description="Helical" evidence="8">
    <location>
        <begin position="28"/>
        <end position="52"/>
    </location>
</feature>
<keyword evidence="3 8" id="KW-0812">Transmembrane</keyword>
<evidence type="ECO:0000256" key="2">
    <source>
        <dbReference type="ARBA" id="ARBA00022475"/>
    </source>
</evidence>
<dbReference type="Proteomes" id="UP001432180">
    <property type="component" value="Chromosome"/>
</dbReference>
<dbReference type="EMBL" id="CP121472">
    <property type="protein sequence ID" value="WPL17099.1"/>
    <property type="molecule type" value="Genomic_DNA"/>
</dbReference>
<keyword evidence="5 8" id="KW-0472">Membrane</keyword>
<accession>A0ABZ0S9W1</accession>
<dbReference type="PANTHER" id="PTHR30625:SF18">
    <property type="entry name" value="TONB2 ENERGY TRANSDUCTION SYSTEM INNER MEMBRANE COMPONENT EXBB"/>
    <property type="match status" value="1"/>
</dbReference>
<evidence type="ECO:0000256" key="6">
    <source>
        <dbReference type="RuleBase" id="RU004057"/>
    </source>
</evidence>
<dbReference type="InterPro" id="IPR050790">
    <property type="entry name" value="ExbB/TolQ_transport"/>
</dbReference>
<keyword evidence="2" id="KW-1003">Cell membrane</keyword>
<keyword evidence="4 8" id="KW-1133">Transmembrane helix</keyword>
<dbReference type="InterPro" id="IPR002898">
    <property type="entry name" value="MotA_ExbB_proton_chnl"/>
</dbReference>
<name>A0ABZ0S9W1_9GAMM</name>
<keyword evidence="11" id="KW-1185">Reference proteome</keyword>
<keyword evidence="6" id="KW-0653">Protein transport</keyword>
<feature type="transmembrane region" description="Helical" evidence="8">
    <location>
        <begin position="138"/>
        <end position="163"/>
    </location>
</feature>
<evidence type="ECO:0000256" key="3">
    <source>
        <dbReference type="ARBA" id="ARBA00022692"/>
    </source>
</evidence>
<organism evidence="10 11">
    <name type="scientific">Thiorhodovibrio winogradskyi</name>
    <dbReference type="NCBI Taxonomy" id="77007"/>
    <lineage>
        <taxon>Bacteria</taxon>
        <taxon>Pseudomonadati</taxon>
        <taxon>Pseudomonadota</taxon>
        <taxon>Gammaproteobacteria</taxon>
        <taxon>Chromatiales</taxon>
        <taxon>Chromatiaceae</taxon>
        <taxon>Thiorhodovibrio</taxon>
    </lineage>
</organism>
<sequence length="204" mass="22807">MNAVLEQLHPRLLGISDLQDFLELGGPVLLLVLGAGLLLWFLVFEHLLYLAWGQKQDLREIEHQWRARAEHQSWHARRVRQGLISELRQRAWRHFHLIKTLIALAPLLGLLGTVTGMLEVFDVLALTGSANPRALAAGISRATIPTMAGMVMALSGLYAAALLESWIKRRLRRIDNQFSLTADPPEQTSNNNPDLAPKVIHATP</sequence>
<gene>
    <name evidence="10" type="ORF">Thiowin_02087</name>
</gene>
<dbReference type="RefSeq" id="WP_328987614.1">
    <property type="nucleotide sequence ID" value="NZ_CP121472.1"/>
</dbReference>
<comment type="subcellular location">
    <subcellularLocation>
        <location evidence="1">Cell membrane</location>
        <topology evidence="1">Multi-pass membrane protein</topology>
    </subcellularLocation>
    <subcellularLocation>
        <location evidence="6">Membrane</location>
        <topology evidence="6">Multi-pass membrane protein</topology>
    </subcellularLocation>
</comment>
<proteinExistence type="inferred from homology"/>
<keyword evidence="6" id="KW-0813">Transport</keyword>
<evidence type="ECO:0000256" key="1">
    <source>
        <dbReference type="ARBA" id="ARBA00004651"/>
    </source>
</evidence>
<protein>
    <submittedName>
        <fullName evidence="10">Protein TolQ</fullName>
    </submittedName>
</protein>
<feature type="compositionally biased region" description="Polar residues" evidence="7">
    <location>
        <begin position="180"/>
        <end position="193"/>
    </location>
</feature>
<feature type="transmembrane region" description="Helical" evidence="8">
    <location>
        <begin position="97"/>
        <end position="118"/>
    </location>
</feature>
<evidence type="ECO:0000256" key="7">
    <source>
        <dbReference type="SAM" id="MobiDB-lite"/>
    </source>
</evidence>
<feature type="domain" description="MotA/TolQ/ExbB proton channel" evidence="9">
    <location>
        <begin position="67"/>
        <end position="175"/>
    </location>
</feature>
<comment type="similarity">
    <text evidence="6">Belongs to the exbB/tolQ family.</text>
</comment>
<evidence type="ECO:0000256" key="4">
    <source>
        <dbReference type="ARBA" id="ARBA00022989"/>
    </source>
</evidence>
<evidence type="ECO:0000313" key="10">
    <source>
        <dbReference type="EMBL" id="WPL17099.1"/>
    </source>
</evidence>